<dbReference type="EMBL" id="PFSC01000096">
    <property type="protein sequence ID" value="PJC32207.1"/>
    <property type="molecule type" value="Genomic_DNA"/>
</dbReference>
<keyword evidence="2" id="KW-0378">Hydrolase</keyword>
<feature type="non-terminal residue" evidence="2">
    <location>
        <position position="334"/>
    </location>
</feature>
<dbReference type="GO" id="GO:0016787">
    <property type="term" value="F:hydrolase activity"/>
    <property type="evidence" value="ECO:0007669"/>
    <property type="project" value="InterPro"/>
</dbReference>
<dbReference type="GO" id="GO:0004519">
    <property type="term" value="F:endonuclease activity"/>
    <property type="evidence" value="ECO:0007669"/>
    <property type="project" value="UniProtKB-KW"/>
</dbReference>
<dbReference type="Pfam" id="PF04851">
    <property type="entry name" value="ResIII"/>
    <property type="match status" value="1"/>
</dbReference>
<reference evidence="3" key="1">
    <citation type="submission" date="2017-09" db="EMBL/GenBank/DDBJ databases">
        <title>Depth-based differentiation of microbial function through sediment-hosted aquifers and enrichment of novel symbionts in the deep terrestrial subsurface.</title>
        <authorList>
            <person name="Probst A.J."/>
            <person name="Ladd B."/>
            <person name="Jarett J.K."/>
            <person name="Geller-Mcgrath D.E."/>
            <person name="Sieber C.M.K."/>
            <person name="Emerson J.B."/>
            <person name="Anantharaman K."/>
            <person name="Thomas B.C."/>
            <person name="Malmstrom R."/>
            <person name="Stieglmeier M."/>
            <person name="Klingl A."/>
            <person name="Woyke T."/>
            <person name="Ryan C.M."/>
            <person name="Banfield J.F."/>
        </authorList>
    </citation>
    <scope>NUCLEOTIDE SEQUENCE [LARGE SCALE GENOMIC DNA]</scope>
</reference>
<name>A0A2M8EZ85_9BACT</name>
<dbReference type="AlphaFoldDB" id="A0A2M8EZ85"/>
<evidence type="ECO:0000313" key="2">
    <source>
        <dbReference type="EMBL" id="PJC32207.1"/>
    </source>
</evidence>
<comment type="caution">
    <text evidence="2">The sequence shown here is derived from an EMBL/GenBank/DDBJ whole genome shotgun (WGS) entry which is preliminary data.</text>
</comment>
<dbReference type="InterPro" id="IPR027417">
    <property type="entry name" value="P-loop_NTPase"/>
</dbReference>
<protein>
    <submittedName>
        <fullName evidence="2">Restriction endonuclease subunit R</fullName>
    </submittedName>
</protein>
<dbReference type="InterPro" id="IPR006935">
    <property type="entry name" value="Helicase/UvrB_N"/>
</dbReference>
<proteinExistence type="predicted"/>
<dbReference type="Proteomes" id="UP000231383">
    <property type="component" value="Unassembled WGS sequence"/>
</dbReference>
<gene>
    <name evidence="2" type="ORF">CO051_03490</name>
</gene>
<accession>A0A2M8EZ85</accession>
<dbReference type="GO" id="GO:0005524">
    <property type="term" value="F:ATP binding"/>
    <property type="evidence" value="ECO:0007669"/>
    <property type="project" value="InterPro"/>
</dbReference>
<evidence type="ECO:0000313" key="3">
    <source>
        <dbReference type="Proteomes" id="UP000231383"/>
    </source>
</evidence>
<keyword evidence="2" id="KW-0255">Endonuclease</keyword>
<dbReference type="SUPFAM" id="SSF52540">
    <property type="entry name" value="P-loop containing nucleoside triphosphate hydrolases"/>
    <property type="match status" value="1"/>
</dbReference>
<keyword evidence="2" id="KW-0540">Nuclease</keyword>
<evidence type="ECO:0000259" key="1">
    <source>
        <dbReference type="Pfam" id="PF04851"/>
    </source>
</evidence>
<sequence>MILKNFQSTAVDQLSNTFLALWKTGKYRIPLVFKAPTGAGKTIMMAEFLRCLDDNYQFHEDKAYLWISFGGDESYTQSKNKLYQYFNEGTDMNLKDVNNLSEGKLYKNNIFFINWSKIKGTDKESKKLRRSGGVGYGGEAVFDEFIQKTKKERDLVLIIDEAHTEAGEHLPLYNQIIDLLEPRIILKVTATPKDLPNISDVSQKKAGFVEALESDVIASGLIKEKIITQTEEEIKKLGNKNLSDKDITDIMLELAFNKRIELKKYYGELGLDINPLVMIQLPSDFKEKEEVQANQKDLVLSYLKRKGVKEKEIAIWLSGNKDIKKLKHITDNNN</sequence>
<feature type="domain" description="Helicase/UvrB N-terminal" evidence="1">
    <location>
        <begin position="3"/>
        <end position="193"/>
    </location>
</feature>
<dbReference type="Gene3D" id="3.40.50.300">
    <property type="entry name" value="P-loop containing nucleotide triphosphate hydrolases"/>
    <property type="match status" value="1"/>
</dbReference>
<dbReference type="GO" id="GO:0003677">
    <property type="term" value="F:DNA binding"/>
    <property type="evidence" value="ECO:0007669"/>
    <property type="project" value="InterPro"/>
</dbReference>
<organism evidence="2 3">
    <name type="scientific">Candidatus Roizmanbacteria bacterium CG_4_9_14_0_2_um_filter_39_13</name>
    <dbReference type="NCBI Taxonomy" id="1974839"/>
    <lineage>
        <taxon>Bacteria</taxon>
        <taxon>Candidatus Roizmaniibacteriota</taxon>
    </lineage>
</organism>